<keyword evidence="3 4" id="KW-0460">Magnesium</keyword>
<dbReference type="PANTHER" id="PTHR10291">
    <property type="entry name" value="DEHYDRODOLICHYL DIPHOSPHATE SYNTHASE FAMILY MEMBER"/>
    <property type="match status" value="1"/>
</dbReference>
<dbReference type="CDD" id="cd00475">
    <property type="entry name" value="Cis_IPPS"/>
    <property type="match status" value="1"/>
</dbReference>
<dbReference type="InterPro" id="IPR001441">
    <property type="entry name" value="UPP_synth-like"/>
</dbReference>
<evidence type="ECO:0000313" key="5">
    <source>
        <dbReference type="EMBL" id="UXD21351.1"/>
    </source>
</evidence>
<dbReference type="GO" id="GO:0045547">
    <property type="term" value="F:ditrans,polycis-polyprenyl diphosphate synthase [(2E,6E)-farnesyl diphosphate specific] activity"/>
    <property type="evidence" value="ECO:0007669"/>
    <property type="project" value="TreeGrafter"/>
</dbReference>
<keyword evidence="6" id="KW-1185">Reference proteome</keyword>
<dbReference type="PROSITE" id="PS01066">
    <property type="entry name" value="UPP_SYNTHASE"/>
    <property type="match status" value="1"/>
</dbReference>
<feature type="active site" description="Proton acceptor" evidence="4">
    <location>
        <position position="98"/>
    </location>
</feature>
<organism evidence="5 6">
    <name type="scientific">Ignicoccus pacificus DSM 13166</name>
    <dbReference type="NCBI Taxonomy" id="940294"/>
    <lineage>
        <taxon>Archaea</taxon>
        <taxon>Thermoproteota</taxon>
        <taxon>Thermoprotei</taxon>
        <taxon>Desulfurococcales</taxon>
        <taxon>Desulfurococcaceae</taxon>
        <taxon>Ignicoccus</taxon>
    </lineage>
</organism>
<dbReference type="SUPFAM" id="SSF64005">
    <property type="entry name" value="Undecaprenyl diphosphate synthase"/>
    <property type="match status" value="1"/>
</dbReference>
<feature type="binding site" evidence="4">
    <location>
        <position position="67"/>
    </location>
    <ligand>
        <name>substrate</name>
    </ligand>
</feature>
<comment type="cofactor">
    <cofactor evidence="4">
        <name>Mg(2+)</name>
        <dbReference type="ChEBI" id="CHEBI:18420"/>
    </cofactor>
    <text evidence="4">Binds 2 magnesium ions per subunit.</text>
</comment>
<comment type="catalytic activity">
    <reaction evidence="4">
        <text>geranylgeranyl diphosphate + 7 isopentenyl diphosphate = tri-trans,hepta-cis-undecaprenyl diphosphate + 7 diphosphate</text>
        <dbReference type="Rhea" id="RHEA:27622"/>
        <dbReference type="ChEBI" id="CHEBI:33019"/>
        <dbReference type="ChEBI" id="CHEBI:57533"/>
        <dbReference type="ChEBI" id="CHEBI:60388"/>
        <dbReference type="ChEBI" id="CHEBI:128769"/>
        <dbReference type="EC" id="2.5.1.89"/>
    </reaction>
</comment>
<dbReference type="KEGG" id="ipc:IPA_03285"/>
<dbReference type="EC" id="2.5.1.89" evidence="4"/>
<feature type="binding site" evidence="4">
    <location>
        <begin position="227"/>
        <end position="229"/>
    </location>
    <ligand>
        <name>substrate</name>
    </ligand>
</feature>
<dbReference type="FunFam" id="3.40.1180.10:FF:000003">
    <property type="entry name" value="Isoprenyl transferase 2"/>
    <property type="match status" value="1"/>
</dbReference>
<dbReference type="InterPro" id="IPR018520">
    <property type="entry name" value="UPP_synth-like_CS"/>
</dbReference>
<evidence type="ECO:0000256" key="4">
    <source>
        <dbReference type="HAMAP-Rule" id="MF_01139"/>
    </source>
</evidence>
<feature type="binding site" evidence="4">
    <location>
        <position position="102"/>
    </location>
    <ligand>
        <name>substrate</name>
    </ligand>
</feature>
<gene>
    <name evidence="4" type="primary">uppS</name>
    <name evidence="5" type="ORF">IPA_03285</name>
</gene>
<comment type="subunit">
    <text evidence="4">Homodimer.</text>
</comment>
<evidence type="ECO:0000256" key="1">
    <source>
        <dbReference type="ARBA" id="ARBA00022679"/>
    </source>
</evidence>
<name>A0A977K9C3_9CREN</name>
<comment type="similarity">
    <text evidence="4">Belongs to the UPP synthase family.</text>
</comment>
<dbReference type="InterPro" id="IPR036424">
    <property type="entry name" value="UPP_synth-like_sf"/>
</dbReference>
<dbReference type="EMBL" id="CP006868">
    <property type="protein sequence ID" value="UXD21351.1"/>
    <property type="molecule type" value="Genomic_DNA"/>
</dbReference>
<evidence type="ECO:0000256" key="3">
    <source>
        <dbReference type="ARBA" id="ARBA00022842"/>
    </source>
</evidence>
<protein>
    <recommendedName>
        <fullName evidence="4">Tritrans,polycis-undecaprenyl-diphosphate synthase (geranylgeranyl-diphosphate specific)</fullName>
        <ecNumber evidence="4">2.5.1.89</ecNumber>
    </recommendedName>
    <alternativeName>
        <fullName evidence="4">Undecaprenyl diphosphate synthase</fullName>
        <shortName evidence="4">UDS</shortName>
    </alternativeName>
    <alternativeName>
        <fullName evidence="4">Undecaprenyl pyrophosphate synthase</fullName>
        <shortName evidence="4">UPP synthase</shortName>
    </alternativeName>
</protein>
<feature type="binding site" evidence="4">
    <location>
        <position position="221"/>
    </location>
    <ligand>
        <name>substrate</name>
    </ligand>
</feature>
<proteinExistence type="inferred from homology"/>
<dbReference type="NCBIfam" id="TIGR00055">
    <property type="entry name" value="uppS"/>
    <property type="match status" value="1"/>
</dbReference>
<sequence>MTDKVRYRAALRGWRIVDALARPVYKIYERKLEDEVKSGPIPKHVGVIPDGNRRWARMRGLQEWLGHKEGYKKMREVLLWLLDVGVEIVTVFAMSTENCSRRKKEEREKLYELIAGGLRELAKEEIVHKNRIRVKVIGRDNMWPDFLKEAAKYVEEVTKDYGDRHINIAVCYGGRQEIVDAVKKIAEKVKRGELEPEEIDEETISKHLYTAHLPDPDLIIRTSGEERISNFLLWQSAYSELYFADMYWPEIRKIDILRAIRDYQRRQRRFGR</sequence>
<feature type="binding site" evidence="4">
    <location>
        <position position="240"/>
    </location>
    <ligand>
        <name>Mg(2+)</name>
        <dbReference type="ChEBI" id="CHEBI:18420"/>
    </ligand>
</feature>
<accession>A0A977K9C3</accession>
<dbReference type="Gene3D" id="3.40.1180.10">
    <property type="entry name" value="Decaprenyl diphosphate synthase-like"/>
    <property type="match status" value="1"/>
</dbReference>
<dbReference type="Proteomes" id="UP001063698">
    <property type="component" value="Chromosome"/>
</dbReference>
<reference evidence="5" key="1">
    <citation type="submission" date="2013-11" db="EMBL/GenBank/DDBJ databases">
        <title>Comparative genomics of Ignicoccus.</title>
        <authorList>
            <person name="Podar M."/>
        </authorList>
    </citation>
    <scope>NUCLEOTIDE SEQUENCE</scope>
    <source>
        <strain evidence="5">DSM 13166</strain>
    </source>
</reference>
<feature type="binding site" evidence="4">
    <location>
        <begin position="51"/>
        <end position="54"/>
    </location>
    <ligand>
        <name>substrate</name>
    </ligand>
</feature>
<feature type="binding site" evidence="4">
    <location>
        <position position="55"/>
    </location>
    <ligand>
        <name>substrate</name>
    </ligand>
</feature>
<comment type="caution">
    <text evidence="4">Lacks conserved residue(s) required for the propagation of feature annotation.</text>
</comment>
<keyword evidence="1 4" id="KW-0808">Transferase</keyword>
<dbReference type="GO" id="GO:0016094">
    <property type="term" value="P:polyprenol biosynthetic process"/>
    <property type="evidence" value="ECO:0007669"/>
    <property type="project" value="TreeGrafter"/>
</dbReference>
<feature type="active site" evidence="4">
    <location>
        <position position="50"/>
    </location>
</feature>
<evidence type="ECO:0000256" key="2">
    <source>
        <dbReference type="ARBA" id="ARBA00022723"/>
    </source>
</evidence>
<dbReference type="PANTHER" id="PTHR10291:SF43">
    <property type="entry name" value="DEHYDRODOLICHYL DIPHOSPHATE SYNTHASE COMPLEX SUBUNIT DHDDS"/>
    <property type="match status" value="1"/>
</dbReference>
<dbReference type="GO" id="GO:0000287">
    <property type="term" value="F:magnesium ion binding"/>
    <property type="evidence" value="ECO:0007669"/>
    <property type="project" value="UniProtKB-UniRule"/>
</dbReference>
<dbReference type="Pfam" id="PF01255">
    <property type="entry name" value="Prenyltransf"/>
    <property type="match status" value="1"/>
</dbReference>
<comment type="function">
    <text evidence="4">Catalyzes the sequential condensation of isopentenyl diphosphate (IPP) with geranylgeranyl diphosphate (GGPP) to yield (2Z,6Z,10Z,14Z,18Z,22Z,26Z,30E,34E,38E)-undecaprenyl diphosphate (tritrans,heptacis-UPP). It is probably the precursor of glycosyl carrier lipids.</text>
</comment>
<evidence type="ECO:0000313" key="6">
    <source>
        <dbReference type="Proteomes" id="UP001063698"/>
    </source>
</evidence>
<dbReference type="HAMAP" id="MF_01139">
    <property type="entry name" value="ISPT"/>
    <property type="match status" value="1"/>
</dbReference>
<feature type="binding site" evidence="4">
    <location>
        <begin position="95"/>
        <end position="97"/>
    </location>
    <ligand>
        <name>substrate</name>
    </ligand>
</feature>
<dbReference type="AlphaFoldDB" id="A0A977K9C3"/>
<feature type="binding site" evidence="4">
    <location>
        <position position="50"/>
    </location>
    <ligand>
        <name>Mg(2+)</name>
        <dbReference type="ChEBI" id="CHEBI:18420"/>
    </ligand>
</feature>
<keyword evidence="2 4" id="KW-0479">Metal-binding</keyword>